<dbReference type="InterPro" id="IPR021380">
    <property type="entry name" value="DUF3013"/>
</dbReference>
<protein>
    <submittedName>
        <fullName evidence="1">DUF3013 family protein</fullName>
    </submittedName>
</protein>
<dbReference type="AlphaFoldDB" id="A0A7X2D1M5"/>
<sequence length="155" mass="18167">MGKYGFLEVLQDELEKNLTYDFEMNWDKKNFSMEVNFILEANNPMNIELTDADGVESSENIIYEDAIIFYNPAKSHFDENDYLAAIPYTDKGLSREFLAYFSEFLQETAHQGLDDLMDFLEDDDAEVFSMVWDEAAFQRGLSALTETIFYKYPRY</sequence>
<comment type="caution">
    <text evidence="1">The sequence shown here is derived from an EMBL/GenBank/DDBJ whole genome shotgun (WGS) entry which is preliminary data.</text>
</comment>
<name>A0A7X2D1M5_9LACT</name>
<evidence type="ECO:0000313" key="2">
    <source>
        <dbReference type="Proteomes" id="UP000439550"/>
    </source>
</evidence>
<keyword evidence="2" id="KW-1185">Reference proteome</keyword>
<dbReference type="RefSeq" id="WP_153496294.1">
    <property type="nucleotide sequence ID" value="NZ_CAXYUY010000010.1"/>
</dbReference>
<dbReference type="EMBL" id="WITJ01000008">
    <property type="protein sequence ID" value="MQW39622.1"/>
    <property type="molecule type" value="Genomic_DNA"/>
</dbReference>
<dbReference type="Proteomes" id="UP000439550">
    <property type="component" value="Unassembled WGS sequence"/>
</dbReference>
<proteinExistence type="predicted"/>
<gene>
    <name evidence="1" type="ORF">GHI93_06700</name>
</gene>
<accession>A0A7X2D1M5</accession>
<organism evidence="1 2">
    <name type="scientific">Lactococcus hircilactis</name>
    <dbReference type="NCBI Taxonomy" id="1494462"/>
    <lineage>
        <taxon>Bacteria</taxon>
        <taxon>Bacillati</taxon>
        <taxon>Bacillota</taxon>
        <taxon>Bacilli</taxon>
        <taxon>Lactobacillales</taxon>
        <taxon>Streptococcaceae</taxon>
        <taxon>Lactococcus</taxon>
    </lineage>
</organism>
<dbReference type="Gene3D" id="3.40.50.11250">
    <property type="entry name" value="Protein of unknown function DUF3013"/>
    <property type="match status" value="1"/>
</dbReference>
<reference evidence="1 2" key="1">
    <citation type="submission" date="2019-10" db="EMBL/GenBank/DDBJ databases">
        <authorList>
            <person name="Dong K."/>
        </authorList>
    </citation>
    <scope>NUCLEOTIDE SEQUENCE [LARGE SCALE GENOMIC DNA]</scope>
    <source>
        <strain evidence="1 2">DSM 28960</strain>
    </source>
</reference>
<evidence type="ECO:0000313" key="1">
    <source>
        <dbReference type="EMBL" id="MQW39622.1"/>
    </source>
</evidence>
<dbReference type="Pfam" id="PF11217">
    <property type="entry name" value="DUF3013"/>
    <property type="match status" value="1"/>
</dbReference>
<dbReference type="OrthoDB" id="2165293at2"/>